<dbReference type="GO" id="GO:0005737">
    <property type="term" value="C:cytoplasm"/>
    <property type="evidence" value="ECO:0007669"/>
    <property type="project" value="UniProtKB-ARBA"/>
</dbReference>
<feature type="compositionally biased region" description="Acidic residues" evidence="4">
    <location>
        <begin position="156"/>
        <end position="180"/>
    </location>
</feature>
<dbReference type="Proteomes" id="UP000505355">
    <property type="component" value="Chromosome"/>
</dbReference>
<accession>A0A7D4UH16</accession>
<dbReference type="GO" id="GO:0003735">
    <property type="term" value="F:structural constituent of ribosome"/>
    <property type="evidence" value="ECO:0007669"/>
    <property type="project" value="InterPro"/>
</dbReference>
<name>A0A7D4UH16_9SPHI</name>
<dbReference type="AlphaFoldDB" id="A0A7D4UH16"/>
<evidence type="ECO:0000256" key="2">
    <source>
        <dbReference type="ARBA" id="ARBA00023274"/>
    </source>
</evidence>
<dbReference type="EMBL" id="CP054139">
    <property type="protein sequence ID" value="QKJ32576.1"/>
    <property type="molecule type" value="Genomic_DNA"/>
</dbReference>
<feature type="region of interest" description="Disordered" evidence="4">
    <location>
        <begin position="142"/>
        <end position="180"/>
    </location>
</feature>
<evidence type="ECO:0000313" key="5">
    <source>
        <dbReference type="EMBL" id="QKJ32576.1"/>
    </source>
</evidence>
<evidence type="ECO:0000256" key="4">
    <source>
        <dbReference type="SAM" id="MobiDB-lite"/>
    </source>
</evidence>
<evidence type="ECO:0000313" key="6">
    <source>
        <dbReference type="Proteomes" id="UP000505355"/>
    </source>
</evidence>
<dbReference type="NCBIfam" id="TIGR00002">
    <property type="entry name" value="S16"/>
    <property type="match status" value="1"/>
</dbReference>
<dbReference type="PANTHER" id="PTHR12919:SF20">
    <property type="entry name" value="SMALL RIBOSOMAL SUBUNIT PROTEIN BS16M"/>
    <property type="match status" value="1"/>
</dbReference>
<dbReference type="PANTHER" id="PTHR12919">
    <property type="entry name" value="30S RIBOSOMAL PROTEIN S16"/>
    <property type="match status" value="1"/>
</dbReference>
<protein>
    <recommendedName>
        <fullName evidence="3">Small ribosomal subunit protein bS16</fullName>
    </recommendedName>
</protein>
<dbReference type="Gene3D" id="3.30.1320.10">
    <property type="match status" value="1"/>
</dbReference>
<dbReference type="KEGG" id="mmab:HQ865_23365"/>
<dbReference type="RefSeq" id="WP_173417225.1">
    <property type="nucleotide sequence ID" value="NZ_CP054139.1"/>
</dbReference>
<feature type="compositionally biased region" description="Low complexity" evidence="4">
    <location>
        <begin position="143"/>
        <end position="155"/>
    </location>
</feature>
<sequence>MATKIRLQRHGKKGKPFYYIVVADSRAPRDGRFIERLGSYNPNTNPATIDINFDKTLDWVNNGAQPTDTCRAILSYKGVLYKKHLQGGLKKGALTEEQVEAKFAAWLEGKDSKITGKKDSLSTAKEAAKKAALAAEAKRNADKAAAIAAKNTPPAEEVEEAPVAEAEEAPAADEAAESAE</sequence>
<keyword evidence="2 3" id="KW-0687">Ribonucleoprotein</keyword>
<proteinExistence type="inferred from homology"/>
<organism evidence="5 6">
    <name type="scientific">Mucilaginibacter mali</name>
    <dbReference type="NCBI Taxonomy" id="2740462"/>
    <lineage>
        <taxon>Bacteria</taxon>
        <taxon>Pseudomonadati</taxon>
        <taxon>Bacteroidota</taxon>
        <taxon>Sphingobacteriia</taxon>
        <taxon>Sphingobacteriales</taxon>
        <taxon>Sphingobacteriaceae</taxon>
        <taxon>Mucilaginibacter</taxon>
    </lineage>
</organism>
<evidence type="ECO:0000256" key="3">
    <source>
        <dbReference type="HAMAP-Rule" id="MF_00385"/>
    </source>
</evidence>
<evidence type="ECO:0000256" key="1">
    <source>
        <dbReference type="ARBA" id="ARBA00022980"/>
    </source>
</evidence>
<dbReference type="GO" id="GO:0015935">
    <property type="term" value="C:small ribosomal subunit"/>
    <property type="evidence" value="ECO:0007669"/>
    <property type="project" value="TreeGrafter"/>
</dbReference>
<reference evidence="5 6" key="1">
    <citation type="submission" date="2020-05" db="EMBL/GenBank/DDBJ databases">
        <title>Mucilaginibacter mali sp. nov.</title>
        <authorList>
            <person name="Kim H.S."/>
            <person name="Lee K.C."/>
            <person name="Suh M.K."/>
            <person name="Kim J.-S."/>
            <person name="Han K.-I."/>
            <person name="Eom M.K."/>
            <person name="Shin Y.K."/>
            <person name="Lee J.-S."/>
        </authorList>
    </citation>
    <scope>NUCLEOTIDE SEQUENCE [LARGE SCALE GENOMIC DNA]</scope>
    <source>
        <strain evidence="5 6">G2-14</strain>
    </source>
</reference>
<comment type="similarity">
    <text evidence="3">Belongs to the bacterial ribosomal protein bS16 family.</text>
</comment>
<dbReference type="InterPro" id="IPR000307">
    <property type="entry name" value="Ribosomal_bS16"/>
</dbReference>
<dbReference type="GO" id="GO:0006412">
    <property type="term" value="P:translation"/>
    <property type="evidence" value="ECO:0007669"/>
    <property type="project" value="UniProtKB-UniRule"/>
</dbReference>
<dbReference type="HAMAP" id="MF_00385">
    <property type="entry name" value="Ribosomal_bS16"/>
    <property type="match status" value="1"/>
</dbReference>
<dbReference type="Pfam" id="PF00886">
    <property type="entry name" value="Ribosomal_S16"/>
    <property type="match status" value="1"/>
</dbReference>
<keyword evidence="1 3" id="KW-0689">Ribosomal protein</keyword>
<dbReference type="InterPro" id="IPR023803">
    <property type="entry name" value="Ribosomal_bS16_dom_sf"/>
</dbReference>
<dbReference type="SUPFAM" id="SSF54565">
    <property type="entry name" value="Ribosomal protein S16"/>
    <property type="match status" value="1"/>
</dbReference>
<dbReference type="NCBIfam" id="NF011094">
    <property type="entry name" value="PRK14521.1"/>
    <property type="match status" value="1"/>
</dbReference>
<gene>
    <name evidence="3" type="primary">rpsP</name>
    <name evidence="5" type="ORF">HQ865_23365</name>
</gene>
<keyword evidence="6" id="KW-1185">Reference proteome</keyword>